<feature type="domain" description="DUF4283" evidence="2">
    <location>
        <begin position="90"/>
        <end position="170"/>
    </location>
</feature>
<dbReference type="PANTHER" id="PTHR31286:SF99">
    <property type="entry name" value="DUF4283 DOMAIN-CONTAINING PROTEIN"/>
    <property type="match status" value="1"/>
</dbReference>
<dbReference type="InterPro" id="IPR040256">
    <property type="entry name" value="At4g02000-like"/>
</dbReference>
<evidence type="ECO:0000256" key="1">
    <source>
        <dbReference type="SAM" id="MobiDB-lite"/>
    </source>
</evidence>
<reference evidence="3" key="1">
    <citation type="submission" date="2021-01" db="UniProtKB">
        <authorList>
            <consortium name="EnsemblPlants"/>
        </authorList>
    </citation>
    <scope>IDENTIFICATION</scope>
</reference>
<dbReference type="Gramene" id="Kaladp0808s0061.1.v1.1">
    <property type="protein sequence ID" value="Kaladp0808s0061.1.v1.1"/>
    <property type="gene ID" value="Kaladp0808s0061.v1.1"/>
</dbReference>
<keyword evidence="4" id="KW-1185">Reference proteome</keyword>
<accession>A0A7N0VI75</accession>
<dbReference type="Proteomes" id="UP000594263">
    <property type="component" value="Unplaced"/>
</dbReference>
<evidence type="ECO:0000259" key="2">
    <source>
        <dbReference type="Pfam" id="PF14111"/>
    </source>
</evidence>
<dbReference type="AlphaFoldDB" id="A0A7N0VI75"/>
<feature type="region of interest" description="Disordered" evidence="1">
    <location>
        <begin position="1"/>
        <end position="42"/>
    </location>
</feature>
<sequence>MEREVPLRGNTKSRIFDGGQPVDPRPPDGEEDGNGDGRAPMVQKQSYAAITRQAATTTFPSIDLPRRQPLNKDGKPALVFTATEIHACTQQLQFALIAKFSNGRPHISVVEREFNTAWKLDGRPIISDMDGHHILIILSSEKDVVSALTQAPRRVGTSLFRLFRWTPEFHHKRESTIISAWICTPRTVPGLHSRAAVEINVTKALPSEIWIDTSDGHGWWQEIVFEGNFKFCSKCKLHGHNLAECRKMRIIPVEKRNNMETGEKPQKTLVHKEAEWIEVRKKQTNPEKGPEAEQSKYDLNLEEGEIRSEVEGRTEYVPLEQTIPNMKKCHSVDQLNVESSASKEAVLERSYSMDEIWKEVS</sequence>
<name>A0A7N0VI75_KALFE</name>
<dbReference type="Pfam" id="PF14111">
    <property type="entry name" value="DUF4283"/>
    <property type="match status" value="1"/>
</dbReference>
<organism evidence="3 4">
    <name type="scientific">Kalanchoe fedtschenkoi</name>
    <name type="common">Lavender scallops</name>
    <name type="synonym">South American air plant</name>
    <dbReference type="NCBI Taxonomy" id="63787"/>
    <lineage>
        <taxon>Eukaryota</taxon>
        <taxon>Viridiplantae</taxon>
        <taxon>Streptophyta</taxon>
        <taxon>Embryophyta</taxon>
        <taxon>Tracheophyta</taxon>
        <taxon>Spermatophyta</taxon>
        <taxon>Magnoliopsida</taxon>
        <taxon>eudicotyledons</taxon>
        <taxon>Gunneridae</taxon>
        <taxon>Pentapetalae</taxon>
        <taxon>Saxifragales</taxon>
        <taxon>Crassulaceae</taxon>
        <taxon>Kalanchoe</taxon>
    </lineage>
</organism>
<dbReference type="EnsemblPlants" id="Kaladp0808s0061.1.v1.1">
    <property type="protein sequence ID" value="Kaladp0808s0061.1.v1.1"/>
    <property type="gene ID" value="Kaladp0808s0061.v1.1"/>
</dbReference>
<proteinExistence type="predicted"/>
<dbReference type="PANTHER" id="PTHR31286">
    <property type="entry name" value="GLYCINE-RICH CELL WALL STRUCTURAL PROTEIN 1.8-LIKE"/>
    <property type="match status" value="1"/>
</dbReference>
<protein>
    <recommendedName>
        <fullName evidence="2">DUF4283 domain-containing protein</fullName>
    </recommendedName>
</protein>
<dbReference type="OMA" id="PIFHERE"/>
<evidence type="ECO:0000313" key="3">
    <source>
        <dbReference type="EnsemblPlants" id="Kaladp0808s0061.1.v1.1"/>
    </source>
</evidence>
<evidence type="ECO:0000313" key="4">
    <source>
        <dbReference type="Proteomes" id="UP000594263"/>
    </source>
</evidence>
<dbReference type="InterPro" id="IPR025558">
    <property type="entry name" value="DUF4283"/>
</dbReference>